<comment type="caution">
    <text evidence="8">The sequence shown here is derived from an EMBL/GenBank/DDBJ whole genome shotgun (WGS) entry which is preliminary data.</text>
</comment>
<dbReference type="SUPFAM" id="SSF52540">
    <property type="entry name" value="P-loop containing nucleoside triphosphate hydrolases"/>
    <property type="match status" value="1"/>
</dbReference>
<evidence type="ECO:0000259" key="6">
    <source>
        <dbReference type="PROSITE" id="PS51192"/>
    </source>
</evidence>
<dbReference type="SMART" id="SM00490">
    <property type="entry name" value="HELICc"/>
    <property type="match status" value="1"/>
</dbReference>
<keyword evidence="1" id="KW-0547">Nucleotide-binding</keyword>
<dbReference type="InterPro" id="IPR001650">
    <property type="entry name" value="Helicase_C-like"/>
</dbReference>
<dbReference type="OrthoDB" id="10256233at2759"/>
<reference evidence="8" key="1">
    <citation type="submission" date="2022-07" db="EMBL/GenBank/DDBJ databases">
        <title>Phylogenomic reconstructions and comparative analyses of Kickxellomycotina fungi.</title>
        <authorList>
            <person name="Reynolds N.K."/>
            <person name="Stajich J.E."/>
            <person name="Barry K."/>
            <person name="Grigoriev I.V."/>
            <person name="Crous P."/>
            <person name="Smith M.E."/>
        </authorList>
    </citation>
    <scope>NUCLEOTIDE SEQUENCE</scope>
    <source>
        <strain evidence="8">NRRL 1565</strain>
    </source>
</reference>
<evidence type="ECO:0000256" key="2">
    <source>
        <dbReference type="ARBA" id="ARBA00022801"/>
    </source>
</evidence>
<evidence type="ECO:0000313" key="8">
    <source>
        <dbReference type="EMBL" id="KAJ2805431.1"/>
    </source>
</evidence>
<keyword evidence="2" id="KW-0378">Hydrolase</keyword>
<accession>A0A9W8I0P0</accession>
<dbReference type="InterPro" id="IPR011545">
    <property type="entry name" value="DEAD/DEAH_box_helicase_dom"/>
</dbReference>
<evidence type="ECO:0000259" key="7">
    <source>
        <dbReference type="PROSITE" id="PS51194"/>
    </source>
</evidence>
<dbReference type="GO" id="GO:0005524">
    <property type="term" value="F:ATP binding"/>
    <property type="evidence" value="ECO:0007669"/>
    <property type="project" value="UniProtKB-KW"/>
</dbReference>
<dbReference type="Pfam" id="PF00271">
    <property type="entry name" value="Helicase_C"/>
    <property type="match status" value="1"/>
</dbReference>
<gene>
    <name evidence="8" type="ORF">H4R20_002094</name>
</gene>
<dbReference type="GO" id="GO:0003676">
    <property type="term" value="F:nucleic acid binding"/>
    <property type="evidence" value="ECO:0007669"/>
    <property type="project" value="InterPro"/>
</dbReference>
<dbReference type="GO" id="GO:0016787">
    <property type="term" value="F:hydrolase activity"/>
    <property type="evidence" value="ECO:0007669"/>
    <property type="project" value="UniProtKB-KW"/>
</dbReference>
<dbReference type="CDD" id="cd18787">
    <property type="entry name" value="SF2_C_DEAD"/>
    <property type="match status" value="1"/>
</dbReference>
<dbReference type="InterPro" id="IPR027417">
    <property type="entry name" value="P-loop_NTPase"/>
</dbReference>
<feature type="region of interest" description="Disordered" evidence="5">
    <location>
        <begin position="455"/>
        <end position="491"/>
    </location>
</feature>
<dbReference type="InterPro" id="IPR014001">
    <property type="entry name" value="Helicase_ATP-bd"/>
</dbReference>
<evidence type="ECO:0000256" key="5">
    <source>
        <dbReference type="SAM" id="MobiDB-lite"/>
    </source>
</evidence>
<sequence>MRIDTLQGKGRSGGGQSQLLDARMRRARDQRNKFDKAREFVQRTTTSREERLTAEARILRQRSQQLKSRGTPGLGFTPARFRLLPIANESGTDLTALSRNTGNGNQSMTIKELRGQVKMATFDNLGLEEDVASAAKQVLEAQQQAKGTHGKDEVKVVPTEVQALGIPEILGHSRMGKKQTSQQENGLSTTGQNVFLAAETGSGKTLAYALPIVSMLKQEERSATRNIRHMRCPRVLIAVPSRELVSQVTAVFKSIGHLTKIRTVGVHLGMARRALREKVGQGPIDVIVATPGAALNYMRKDPIFMTHALQRLVVDEADSLMDSHSFGSQISDVLTMMRRANMAKGRREQVVFVSATLPKMIHEQTIRRYPDVVHVTTPALHRAPQRLSQTFIDVSKDFQGSRMNALWYALRTAASDKHIIVFCNNKAHARMVFQQLHSRGVSSLLLVGADFTKQAPREEENGTKTRKRSSGNDAAEDSAETNEGPDLDDPWEKATWFAGQEEAYAAIDREIGAEQDKSEAEETDTVAADVTNGVNSATIQAQTVPTYKREEILRAFSSADPIPAHLLLPLPADNAAPESDVPGVAEKRKILVCTDLASRGLDTTCVSHVILFDFPTTAIDYLHRSGRTARAGAKGKVTALVGKRDRRLADQIRLAIRQGGIIN</sequence>
<name>A0A9W8I0P0_9FUNG</name>
<evidence type="ECO:0000256" key="4">
    <source>
        <dbReference type="ARBA" id="ARBA00022840"/>
    </source>
</evidence>
<dbReference type="AlphaFoldDB" id="A0A9W8I0P0"/>
<keyword evidence="4" id="KW-0067">ATP-binding</keyword>
<keyword evidence="9" id="KW-1185">Reference proteome</keyword>
<feature type="region of interest" description="Disordered" evidence="5">
    <location>
        <begin position="1"/>
        <end position="22"/>
    </location>
</feature>
<feature type="domain" description="Helicase C-terminal" evidence="7">
    <location>
        <begin position="499"/>
        <end position="663"/>
    </location>
</feature>
<dbReference type="PROSITE" id="PS51194">
    <property type="entry name" value="HELICASE_CTER"/>
    <property type="match status" value="1"/>
</dbReference>
<dbReference type="PANTHER" id="PTHR47960">
    <property type="entry name" value="DEAD-BOX ATP-DEPENDENT RNA HELICASE 50"/>
    <property type="match status" value="1"/>
</dbReference>
<dbReference type="Pfam" id="PF00270">
    <property type="entry name" value="DEAD"/>
    <property type="match status" value="1"/>
</dbReference>
<dbReference type="Proteomes" id="UP001140094">
    <property type="component" value="Unassembled WGS sequence"/>
</dbReference>
<proteinExistence type="predicted"/>
<dbReference type="SMART" id="SM00487">
    <property type="entry name" value="DEXDc"/>
    <property type="match status" value="1"/>
</dbReference>
<evidence type="ECO:0000256" key="1">
    <source>
        <dbReference type="ARBA" id="ARBA00022741"/>
    </source>
</evidence>
<organism evidence="8 9">
    <name type="scientific">Coemansia guatemalensis</name>
    <dbReference type="NCBI Taxonomy" id="2761395"/>
    <lineage>
        <taxon>Eukaryota</taxon>
        <taxon>Fungi</taxon>
        <taxon>Fungi incertae sedis</taxon>
        <taxon>Zoopagomycota</taxon>
        <taxon>Kickxellomycotina</taxon>
        <taxon>Kickxellomycetes</taxon>
        <taxon>Kickxellales</taxon>
        <taxon>Kickxellaceae</taxon>
        <taxon>Coemansia</taxon>
    </lineage>
</organism>
<keyword evidence="3" id="KW-0347">Helicase</keyword>
<dbReference type="Gene3D" id="3.40.50.300">
    <property type="entry name" value="P-loop containing nucleotide triphosphate hydrolases"/>
    <property type="match status" value="3"/>
</dbReference>
<evidence type="ECO:0008006" key="10">
    <source>
        <dbReference type="Google" id="ProtNLM"/>
    </source>
</evidence>
<evidence type="ECO:0000256" key="3">
    <source>
        <dbReference type="ARBA" id="ARBA00022806"/>
    </source>
</evidence>
<feature type="compositionally biased region" description="Acidic residues" evidence="5">
    <location>
        <begin position="474"/>
        <end position="489"/>
    </location>
</feature>
<feature type="domain" description="Helicase ATP-binding" evidence="6">
    <location>
        <begin position="185"/>
        <end position="375"/>
    </location>
</feature>
<evidence type="ECO:0000313" key="9">
    <source>
        <dbReference type="Proteomes" id="UP001140094"/>
    </source>
</evidence>
<dbReference type="PROSITE" id="PS51192">
    <property type="entry name" value="HELICASE_ATP_BIND_1"/>
    <property type="match status" value="1"/>
</dbReference>
<protein>
    <recommendedName>
        <fullName evidence="10">P-loop containing nucleoside triphosphate hydrolase protein</fullName>
    </recommendedName>
</protein>
<dbReference type="GO" id="GO:0004386">
    <property type="term" value="F:helicase activity"/>
    <property type="evidence" value="ECO:0007669"/>
    <property type="project" value="UniProtKB-KW"/>
</dbReference>
<dbReference type="EMBL" id="JANBUO010000290">
    <property type="protein sequence ID" value="KAJ2805431.1"/>
    <property type="molecule type" value="Genomic_DNA"/>
</dbReference>